<comment type="function">
    <text evidence="6">Ferredoxins are iron-sulfur proteins that transfer electrons in a wide variety of metabolic reactions.</text>
</comment>
<proteinExistence type="predicted"/>
<dbReference type="InterPro" id="IPR051269">
    <property type="entry name" value="Fe-S_cluster_ET"/>
</dbReference>
<dbReference type="Proteomes" id="UP000712673">
    <property type="component" value="Unassembled WGS sequence"/>
</dbReference>
<dbReference type="GO" id="GO:0009055">
    <property type="term" value="F:electron transfer activity"/>
    <property type="evidence" value="ECO:0007669"/>
    <property type="project" value="UniProtKB-UniRule"/>
</dbReference>
<keyword evidence="1 6" id="KW-0813">Transport</keyword>
<keyword evidence="3 6" id="KW-0249">Electron transport</keyword>
<sequence>MARQLRVWVDPNLCVGNAMCESFAPKVFQLNDKRQSEAVDPTGDTEEKILEAAESCPVSAIFVEDAETGERLFP</sequence>
<reference evidence="7" key="1">
    <citation type="submission" date="2019-03" db="EMBL/GenBank/DDBJ databases">
        <title>Lake Tanganyika Metagenome-Assembled Genomes (MAGs).</title>
        <authorList>
            <person name="Tran P."/>
        </authorList>
    </citation>
    <scope>NUCLEOTIDE SEQUENCE</scope>
    <source>
        <strain evidence="7">K_DeepCast_65m_m2_066</strain>
    </source>
</reference>
<dbReference type="GO" id="GO:0051536">
    <property type="term" value="F:iron-sulfur cluster binding"/>
    <property type="evidence" value="ECO:0007669"/>
    <property type="project" value="UniProtKB-KW"/>
</dbReference>
<gene>
    <name evidence="7" type="ORF">FJZ47_10220</name>
</gene>
<evidence type="ECO:0000313" key="8">
    <source>
        <dbReference type="Proteomes" id="UP000712673"/>
    </source>
</evidence>
<dbReference type="PANTHER" id="PTHR36923">
    <property type="entry name" value="FERREDOXIN"/>
    <property type="match status" value="1"/>
</dbReference>
<evidence type="ECO:0000313" key="7">
    <source>
        <dbReference type="EMBL" id="MBM3224165.1"/>
    </source>
</evidence>
<keyword evidence="2 6" id="KW-0479">Metal-binding</keyword>
<evidence type="ECO:0000256" key="3">
    <source>
        <dbReference type="ARBA" id="ARBA00022982"/>
    </source>
</evidence>
<evidence type="ECO:0000256" key="4">
    <source>
        <dbReference type="ARBA" id="ARBA00023004"/>
    </source>
</evidence>
<evidence type="ECO:0000256" key="1">
    <source>
        <dbReference type="ARBA" id="ARBA00022448"/>
    </source>
</evidence>
<comment type="caution">
    <text evidence="7">The sequence shown here is derived from an EMBL/GenBank/DDBJ whole genome shotgun (WGS) entry which is preliminary data.</text>
</comment>
<dbReference type="PANTHER" id="PTHR36923:SF3">
    <property type="entry name" value="FERREDOXIN"/>
    <property type="match status" value="1"/>
</dbReference>
<dbReference type="Pfam" id="PF13370">
    <property type="entry name" value="Fer4_13"/>
    <property type="match status" value="1"/>
</dbReference>
<evidence type="ECO:0000256" key="2">
    <source>
        <dbReference type="ARBA" id="ARBA00022723"/>
    </source>
</evidence>
<keyword evidence="4 6" id="KW-0408">Iron</keyword>
<dbReference type="InterPro" id="IPR001080">
    <property type="entry name" value="3Fe4S_ferredoxin"/>
</dbReference>
<dbReference type="EMBL" id="VGLS01000269">
    <property type="protein sequence ID" value="MBM3224165.1"/>
    <property type="molecule type" value="Genomic_DNA"/>
</dbReference>
<dbReference type="AlphaFoldDB" id="A0A937W1U2"/>
<dbReference type="GO" id="GO:0005506">
    <property type="term" value="F:iron ion binding"/>
    <property type="evidence" value="ECO:0007669"/>
    <property type="project" value="UniProtKB-UniRule"/>
</dbReference>
<protein>
    <recommendedName>
        <fullName evidence="6">Ferredoxin</fullName>
    </recommendedName>
</protein>
<accession>A0A937W1U2</accession>
<name>A0A937W1U2_UNCTE</name>
<evidence type="ECO:0000256" key="6">
    <source>
        <dbReference type="RuleBase" id="RU368020"/>
    </source>
</evidence>
<keyword evidence="5 6" id="KW-0411">Iron-sulfur</keyword>
<evidence type="ECO:0000256" key="5">
    <source>
        <dbReference type="ARBA" id="ARBA00023014"/>
    </source>
</evidence>
<dbReference type="SUPFAM" id="SSF54862">
    <property type="entry name" value="4Fe-4S ferredoxins"/>
    <property type="match status" value="1"/>
</dbReference>
<dbReference type="Gene3D" id="3.30.70.20">
    <property type="match status" value="1"/>
</dbReference>
<dbReference type="PRINTS" id="PR00352">
    <property type="entry name" value="3FE4SFRDOXIN"/>
</dbReference>
<organism evidence="7 8">
    <name type="scientific">Tectimicrobiota bacterium</name>
    <dbReference type="NCBI Taxonomy" id="2528274"/>
    <lineage>
        <taxon>Bacteria</taxon>
        <taxon>Pseudomonadati</taxon>
        <taxon>Nitrospinota/Tectimicrobiota group</taxon>
        <taxon>Candidatus Tectimicrobiota</taxon>
    </lineage>
</organism>